<evidence type="ECO:0000313" key="4">
    <source>
        <dbReference type="Proteomes" id="UP001365542"/>
    </source>
</evidence>
<evidence type="ECO:0000256" key="1">
    <source>
        <dbReference type="ARBA" id="ARBA00022737"/>
    </source>
</evidence>
<dbReference type="SUPFAM" id="SSF52540">
    <property type="entry name" value="P-loop containing nucleoside triphosphate hydrolases"/>
    <property type="match status" value="1"/>
</dbReference>
<organism evidence="3 4">
    <name type="scientific">Orbilia ellipsospora</name>
    <dbReference type="NCBI Taxonomy" id="2528407"/>
    <lineage>
        <taxon>Eukaryota</taxon>
        <taxon>Fungi</taxon>
        <taxon>Dikarya</taxon>
        <taxon>Ascomycota</taxon>
        <taxon>Pezizomycotina</taxon>
        <taxon>Orbiliomycetes</taxon>
        <taxon>Orbiliales</taxon>
        <taxon>Orbiliaceae</taxon>
        <taxon>Orbilia</taxon>
    </lineage>
</organism>
<evidence type="ECO:0000313" key="3">
    <source>
        <dbReference type="EMBL" id="KAK6531987.1"/>
    </source>
</evidence>
<name>A0AAV9X396_9PEZI</name>
<keyword evidence="1" id="KW-0677">Repeat</keyword>
<comment type="caution">
    <text evidence="3">The sequence shown here is derived from an EMBL/GenBank/DDBJ whole genome shotgun (WGS) entry which is preliminary data.</text>
</comment>
<feature type="domain" description="Nephrocystin 3-like N-terminal" evidence="2">
    <location>
        <begin position="288"/>
        <end position="458"/>
    </location>
</feature>
<dbReference type="InterPro" id="IPR027417">
    <property type="entry name" value="P-loop_NTPase"/>
</dbReference>
<gene>
    <name evidence="3" type="ORF">TWF694_003150</name>
</gene>
<protein>
    <recommendedName>
        <fullName evidence="2">Nephrocystin 3-like N-terminal domain-containing protein</fullName>
    </recommendedName>
</protein>
<reference evidence="3 4" key="1">
    <citation type="submission" date="2019-10" db="EMBL/GenBank/DDBJ databases">
        <authorList>
            <person name="Palmer J.M."/>
        </authorList>
    </citation>
    <scope>NUCLEOTIDE SEQUENCE [LARGE SCALE GENOMIC DNA]</scope>
    <source>
        <strain evidence="3 4">TWF694</strain>
    </source>
</reference>
<dbReference type="PANTHER" id="PTHR10039:SF5">
    <property type="entry name" value="NACHT DOMAIN-CONTAINING PROTEIN"/>
    <property type="match status" value="1"/>
</dbReference>
<accession>A0AAV9X396</accession>
<proteinExistence type="predicted"/>
<dbReference type="Pfam" id="PF24883">
    <property type="entry name" value="NPHP3_N"/>
    <property type="match status" value="1"/>
</dbReference>
<dbReference type="Gene3D" id="3.40.50.300">
    <property type="entry name" value="P-loop containing nucleotide triphosphate hydrolases"/>
    <property type="match status" value="1"/>
</dbReference>
<dbReference type="InterPro" id="IPR056884">
    <property type="entry name" value="NPHP3-like_N"/>
</dbReference>
<sequence>MDPLTALGTCSSILQIIDFSCKILSKGNQLRKSVSGTLTEHLQIETINDHLIGLVAPLKQQSNTITGPQAQKLNELTRLSLQMADELSVVLNDLKALGPRTRWKTLRAAVKSVWKKEKVEEMLKRLVAIRDELEFGILLALREDLIQIAQEHSNHLRNLDQSTRAIFQAVLNGQSITETVAQTQLHAIRDMHSNLGAYISSELERIRNEILDELRQQGKQTPATLTSGYGRLGLGTSHIKHNQLATNMDIILTLKFLAIGDRYSAIPEAYNQTFEWIWQQQYGSPGWSSFWSWLTKGVGIYWISGKAGSGKSTLMKYIHQNSRTSGALKQWSADNDVIIATFFFSKSGSAMEKSQLGLLQSILYEVLSQKPDLKEIIFPENIQEDVFERWKSRHAGLETIWSIRDLRDAFTRLLEVPFLKVCLFIDGLDEYDGDYEDVIDLLNIIITSPCVKACVSSRALLIFERTFSSSPGLKLQDLTYNDINLYIKGKLEGRAKMLEMGLAHPEEFQ</sequence>
<dbReference type="AlphaFoldDB" id="A0AAV9X396"/>
<dbReference type="PANTHER" id="PTHR10039">
    <property type="entry name" value="AMELOGENIN"/>
    <property type="match status" value="1"/>
</dbReference>
<dbReference type="Proteomes" id="UP001365542">
    <property type="component" value="Unassembled WGS sequence"/>
</dbReference>
<evidence type="ECO:0000259" key="2">
    <source>
        <dbReference type="Pfam" id="PF24883"/>
    </source>
</evidence>
<keyword evidence="4" id="KW-1185">Reference proteome</keyword>
<dbReference type="EMBL" id="JAVHJO010000012">
    <property type="protein sequence ID" value="KAK6531987.1"/>
    <property type="molecule type" value="Genomic_DNA"/>
</dbReference>